<keyword evidence="4" id="KW-1185">Reference proteome</keyword>
<dbReference type="NCBIfam" id="NF033889">
    <property type="entry name" value="termin_lrg_T7"/>
    <property type="match status" value="1"/>
</dbReference>
<dbReference type="InterPro" id="IPR047987">
    <property type="entry name" value="Gp19-like_virus"/>
</dbReference>
<organism evidence="3 4">
    <name type="scientific">Methylobacterium marchantiae</name>
    <dbReference type="NCBI Taxonomy" id="600331"/>
    <lineage>
        <taxon>Bacteria</taxon>
        <taxon>Pseudomonadati</taxon>
        <taxon>Pseudomonadota</taxon>
        <taxon>Alphaproteobacteria</taxon>
        <taxon>Hyphomicrobiales</taxon>
        <taxon>Methylobacteriaceae</taxon>
        <taxon>Methylobacterium</taxon>
    </lineage>
</organism>
<accession>A0ABW3X278</accession>
<feature type="region of interest" description="Disordered" evidence="1">
    <location>
        <begin position="16"/>
        <end position="50"/>
    </location>
</feature>
<comment type="caution">
    <text evidence="3">The sequence shown here is derived from an EMBL/GenBank/DDBJ whole genome shotgun (WGS) entry which is preliminary data.</text>
</comment>
<dbReference type="Proteomes" id="UP001597176">
    <property type="component" value="Unassembled WGS sequence"/>
</dbReference>
<dbReference type="Pfam" id="PF22530">
    <property type="entry name" value="Terminase-T7_RNaseH-like"/>
    <property type="match status" value="1"/>
</dbReference>
<feature type="domain" description="Terminase large subunit ribonuclease H-like" evidence="2">
    <location>
        <begin position="407"/>
        <end position="528"/>
    </location>
</feature>
<sequence>MAKIIDPLKALQADREARSEPMAAEVAGARKKTARRPAGGPVAGPAQSSAPTVVPAADAYQQALKDDFRAFLTVLWRHLLGNDPNPIQLDMAYWLQHGPDRAITMAFRGFSKSWITGAYALWRLLRNPQEKILVVSGSLTRAVATTNWCLQLIMTMDELKHLAPKPNQRQSSKAFDVGPANPDQSPSFHALGIGGQIVGFRGDCIIPDDVETQTNSLTVLMREKVQEAVKEFDSVLKPGGVIKFLGTPHDEDSLYNALSKRGYETRIWPALYPNQEQLKKYGSKIAPYITQVLRRDPGQVGQSTMPMRFPMDDLNKRLLSLGRSEFALQFMLDTSLSDRDKYPLKVRDLMVMSLDQRVAPEVVSWSGDAEHRDTTLPSMGFEGDFWQKALYDPTGPRAPYTRIEAALDTAGTGKDEVCLAIVAELNATIFLLHLWAGHGGYDLKNLREIARACVRFRVGKLTVEDNFGDGMFTALLAPVLEDEWKKANKVPGAIHGGTEIAGVKASNQMAKEKRMLSVLEPAAQSHRIVVNRSVIEWDQRSIDTIDGEDTRHRYRWGYQYTHLTRDKDSLHHDDRVDAFALAVGGFADVLGVDPQVMATRASEDRMDEEWEKLFGPDDGEDENGMPTFGRGDKRAEGLKIQKR</sequence>
<name>A0ABW3X278_9HYPH</name>
<protein>
    <submittedName>
        <fullName evidence="3">Phage terminase large subunit</fullName>
    </submittedName>
</protein>
<proteinExistence type="predicted"/>
<feature type="compositionally biased region" description="Basic and acidic residues" evidence="1">
    <location>
        <begin position="630"/>
        <end position="643"/>
    </location>
</feature>
<reference evidence="4" key="1">
    <citation type="journal article" date="2019" name="Int. J. Syst. Evol. Microbiol.">
        <title>The Global Catalogue of Microorganisms (GCM) 10K type strain sequencing project: providing services to taxonomists for standard genome sequencing and annotation.</title>
        <authorList>
            <consortium name="The Broad Institute Genomics Platform"/>
            <consortium name="The Broad Institute Genome Sequencing Center for Infectious Disease"/>
            <person name="Wu L."/>
            <person name="Ma J."/>
        </authorList>
    </citation>
    <scope>NUCLEOTIDE SEQUENCE [LARGE SCALE GENOMIC DNA]</scope>
    <source>
        <strain evidence="4">CCUG 56108</strain>
    </source>
</reference>
<gene>
    <name evidence="3" type="primary">terL</name>
    <name evidence="3" type="ORF">ACFQ4G_18120</name>
</gene>
<evidence type="ECO:0000313" key="3">
    <source>
        <dbReference type="EMBL" id="MFD1303492.1"/>
    </source>
</evidence>
<dbReference type="Gene3D" id="3.30.420.240">
    <property type="match status" value="1"/>
</dbReference>
<evidence type="ECO:0000259" key="2">
    <source>
        <dbReference type="Pfam" id="PF22530"/>
    </source>
</evidence>
<feature type="region of interest" description="Disordered" evidence="1">
    <location>
        <begin position="612"/>
        <end position="643"/>
    </location>
</feature>
<dbReference type="RefSeq" id="WP_238208541.1">
    <property type="nucleotide sequence ID" value="NZ_JBHTND010000030.1"/>
</dbReference>
<evidence type="ECO:0000256" key="1">
    <source>
        <dbReference type="SAM" id="MobiDB-lite"/>
    </source>
</evidence>
<dbReference type="EMBL" id="JBHTND010000030">
    <property type="protein sequence ID" value="MFD1303492.1"/>
    <property type="molecule type" value="Genomic_DNA"/>
</dbReference>
<dbReference type="Gene3D" id="3.40.50.300">
    <property type="entry name" value="P-loop containing nucleotide triphosphate hydrolases"/>
    <property type="match status" value="1"/>
</dbReference>
<dbReference type="InterPro" id="IPR054762">
    <property type="entry name" value="Gp19_RNaseH-like"/>
</dbReference>
<dbReference type="InterPro" id="IPR027417">
    <property type="entry name" value="P-loop_NTPase"/>
</dbReference>
<evidence type="ECO:0000313" key="4">
    <source>
        <dbReference type="Proteomes" id="UP001597176"/>
    </source>
</evidence>